<protein>
    <submittedName>
        <fullName evidence="3">Diguanylate cyclase (GGDEF) domain-containing protein</fullName>
    </submittedName>
</protein>
<dbReference type="CDD" id="cd01949">
    <property type="entry name" value="GGDEF"/>
    <property type="match status" value="1"/>
</dbReference>
<feature type="domain" description="EAL" evidence="1">
    <location>
        <begin position="589"/>
        <end position="847"/>
    </location>
</feature>
<dbReference type="GO" id="GO:0071111">
    <property type="term" value="F:cyclic-guanylate-specific phosphodiesterase activity"/>
    <property type="evidence" value="ECO:0007669"/>
    <property type="project" value="InterPro"/>
</dbReference>
<sequence>MIVDRNGIQEKQHTLAFDVLDNVDEMVRVIDLDTFELVYANRPALEWSGKVGVPYAGKKCYEYFGEGMEPCENCLILNRDDEVRCLQHDGKNRICEVKAQYIKAGSRKLCIESILDITELYKLKEKFRTMSITDALTGAYNLNYMRENNYGKAEDMPVSYMLFDADNLKKVNDVYGHSRGDQYLKDCVHILMANIPKRGFVSRIGGDEFAIIIPNCTEKECEKYYQRIRRSAARTHGTENEVGLSGGFAVRLSEEESEKTVMEKADQMLYGNKQKVKKCIQLREAGNAVEKKNFENLLTDFLIAIQENTDSVATIETALNPLAGYLGIGRVKIDLALERNDISLHKVRKTETLYQGAVGYDKRHEFRKEFSVGDAGRYAFTANPEPGRGSWDFQESTRLAAVFSAMRLHVARYYLLGKLKETRYLNYMTGLPNSGGYINELATRINEQSVGLYTAIYFNVVGFGVVNARFGMREGNEVILRYADAFRNRLEEGEVLAHFGGDNFALLIYKGNYPEFQSLLNGVSTFAVQQGKKYPLTIRSAAGVMHLYDTIRSPGQVMSGIGFALNIARESHGGQVIMTREMEVRSHRIKEIENLFPTALMRSEFEVLYQPKVDISTGAIIGAEALSVWGTGELRLEPDSYIPIIERNGQIKELDMYIFEKVLRDMLSWRSAGYEMLPVSVNFSRKDFGGKKDEPRLLADKIAEKTAKYGIRNEELVVEVTETSNSVEMQSVDTFIRRLAEHGIRTSVDDFGTGCSSFELVKDLPVDEIKIDRSFFHCAVPDRRNRVIIRSIVTMATSLGISTVMEGVETVQQAELLNKIGCNCAQGFLYDPPMEMEQFLQRRKDGKYRPLKEMVASSGSGT</sequence>
<dbReference type="STRING" id="633697.EubceDRAFT1_0712"/>
<name>I5ARX7_EUBC6</name>
<dbReference type="NCBIfam" id="TIGR00254">
    <property type="entry name" value="GGDEF"/>
    <property type="match status" value="1"/>
</dbReference>
<dbReference type="Gene3D" id="3.30.70.270">
    <property type="match status" value="2"/>
</dbReference>
<dbReference type="Proteomes" id="UP000005753">
    <property type="component" value="Chromosome"/>
</dbReference>
<reference evidence="3 4" key="2">
    <citation type="submission" date="2012-02" db="EMBL/GenBank/DDBJ databases">
        <title>Improved High-Quality Draft sequence of Eubacterium cellulosolvens 6.</title>
        <authorList>
            <consortium name="US DOE Joint Genome Institute"/>
            <person name="Lucas S."/>
            <person name="Han J."/>
            <person name="Lapidus A."/>
            <person name="Cheng J.-F."/>
            <person name="Goodwin L."/>
            <person name="Pitluck S."/>
            <person name="Peters L."/>
            <person name="Mikhailova N."/>
            <person name="Gu W."/>
            <person name="Detter J.C."/>
            <person name="Han C."/>
            <person name="Tapia R."/>
            <person name="Land M."/>
            <person name="Hauser L."/>
            <person name="Kyrpides N."/>
            <person name="Ivanova N."/>
            <person name="Pagani I."/>
            <person name="Johnson E."/>
            <person name="Mukhopadhyay B."/>
            <person name="Anderson I."/>
            <person name="Woyke T."/>
        </authorList>
    </citation>
    <scope>NUCLEOTIDE SEQUENCE [LARGE SCALE GENOMIC DNA]</scope>
    <source>
        <strain evidence="3 4">6</strain>
    </source>
</reference>
<dbReference type="CDD" id="cd01948">
    <property type="entry name" value="EAL"/>
    <property type="match status" value="1"/>
</dbReference>
<dbReference type="HOGENOM" id="CLU_331975_0_0_9"/>
<feature type="domain" description="GGDEF" evidence="2">
    <location>
        <begin position="451"/>
        <end position="582"/>
    </location>
</feature>
<dbReference type="InterPro" id="IPR043128">
    <property type="entry name" value="Rev_trsase/Diguanyl_cyclase"/>
</dbReference>
<dbReference type="SMART" id="SM00267">
    <property type="entry name" value="GGDEF"/>
    <property type="match status" value="2"/>
</dbReference>
<evidence type="ECO:0000313" key="3">
    <source>
        <dbReference type="EMBL" id="EIM56550.1"/>
    </source>
</evidence>
<dbReference type="eggNOG" id="COG5001">
    <property type="taxonomic scope" value="Bacteria"/>
</dbReference>
<dbReference type="Gene3D" id="3.20.20.450">
    <property type="entry name" value="EAL domain"/>
    <property type="match status" value="1"/>
</dbReference>
<gene>
    <name evidence="3" type="ORF">EubceDRAFT1_0712</name>
</gene>
<dbReference type="SUPFAM" id="SSF55073">
    <property type="entry name" value="Nucleotide cyclase"/>
    <property type="match status" value="2"/>
</dbReference>
<evidence type="ECO:0000259" key="1">
    <source>
        <dbReference type="PROSITE" id="PS50883"/>
    </source>
</evidence>
<dbReference type="AlphaFoldDB" id="I5ARX7"/>
<reference evidence="3 4" key="1">
    <citation type="submission" date="2010-08" db="EMBL/GenBank/DDBJ databases">
        <authorList>
            <consortium name="US DOE Joint Genome Institute (JGI-PGF)"/>
            <person name="Lucas S."/>
            <person name="Copeland A."/>
            <person name="Lapidus A."/>
            <person name="Cheng J.-F."/>
            <person name="Bruce D."/>
            <person name="Goodwin L."/>
            <person name="Pitluck S."/>
            <person name="Land M.L."/>
            <person name="Hauser L."/>
            <person name="Chang Y.-J."/>
            <person name="Anderson I.J."/>
            <person name="Johnson E."/>
            <person name="Mulhopadhyay B."/>
            <person name="Kyrpides N."/>
            <person name="Woyke T.J."/>
        </authorList>
    </citation>
    <scope>NUCLEOTIDE SEQUENCE [LARGE SCALE GENOMIC DNA]</scope>
    <source>
        <strain evidence="3 4">6</strain>
    </source>
</reference>
<dbReference type="PROSITE" id="PS50883">
    <property type="entry name" value="EAL"/>
    <property type="match status" value="1"/>
</dbReference>
<dbReference type="EMBL" id="CM001487">
    <property type="protein sequence ID" value="EIM56550.1"/>
    <property type="molecule type" value="Genomic_DNA"/>
</dbReference>
<dbReference type="OrthoDB" id="1647636at2"/>
<dbReference type="InterPro" id="IPR000160">
    <property type="entry name" value="GGDEF_dom"/>
</dbReference>
<evidence type="ECO:0000313" key="4">
    <source>
        <dbReference type="Proteomes" id="UP000005753"/>
    </source>
</evidence>
<dbReference type="InterPro" id="IPR001633">
    <property type="entry name" value="EAL_dom"/>
</dbReference>
<dbReference type="PANTHER" id="PTHR33121:SF79">
    <property type="entry name" value="CYCLIC DI-GMP PHOSPHODIESTERASE PDED-RELATED"/>
    <property type="match status" value="1"/>
</dbReference>
<dbReference type="InterPro" id="IPR050706">
    <property type="entry name" value="Cyclic-di-GMP_PDE-like"/>
</dbReference>
<dbReference type="SMART" id="SM00052">
    <property type="entry name" value="EAL"/>
    <property type="match status" value="1"/>
</dbReference>
<accession>I5ARX7</accession>
<evidence type="ECO:0000259" key="2">
    <source>
        <dbReference type="PROSITE" id="PS50887"/>
    </source>
</evidence>
<dbReference type="Pfam" id="PF00563">
    <property type="entry name" value="EAL"/>
    <property type="match status" value="1"/>
</dbReference>
<dbReference type="InterPro" id="IPR029787">
    <property type="entry name" value="Nucleotide_cyclase"/>
</dbReference>
<dbReference type="Pfam" id="PF00990">
    <property type="entry name" value="GGDEF"/>
    <property type="match status" value="2"/>
</dbReference>
<organism evidence="3 4">
    <name type="scientific">Eubacterium cellulosolvens (strain ATCC 43171 / JCM 9499 / 6)</name>
    <name type="common">Cillobacterium cellulosolvens</name>
    <dbReference type="NCBI Taxonomy" id="633697"/>
    <lineage>
        <taxon>Bacteria</taxon>
        <taxon>Bacillati</taxon>
        <taxon>Bacillota</taxon>
        <taxon>Clostridia</taxon>
        <taxon>Eubacteriales</taxon>
        <taxon>Eubacteriaceae</taxon>
        <taxon>Eubacterium</taxon>
    </lineage>
</organism>
<dbReference type="InterPro" id="IPR035965">
    <property type="entry name" value="PAS-like_dom_sf"/>
</dbReference>
<dbReference type="SUPFAM" id="SSF141868">
    <property type="entry name" value="EAL domain-like"/>
    <property type="match status" value="1"/>
</dbReference>
<dbReference type="PANTHER" id="PTHR33121">
    <property type="entry name" value="CYCLIC DI-GMP PHOSPHODIESTERASE PDEF"/>
    <property type="match status" value="1"/>
</dbReference>
<dbReference type="SUPFAM" id="SSF55785">
    <property type="entry name" value="PYP-like sensor domain (PAS domain)"/>
    <property type="match status" value="1"/>
</dbReference>
<keyword evidence="4" id="KW-1185">Reference proteome</keyword>
<proteinExistence type="predicted"/>
<dbReference type="PROSITE" id="PS50887">
    <property type="entry name" value="GGDEF"/>
    <property type="match status" value="2"/>
</dbReference>
<feature type="domain" description="GGDEF" evidence="2">
    <location>
        <begin position="156"/>
        <end position="285"/>
    </location>
</feature>
<dbReference type="InterPro" id="IPR035919">
    <property type="entry name" value="EAL_sf"/>
</dbReference>